<sequence>MNRRNFLRTGAALGIPVLAGAPLSASLTNGLRSLVNPDSDRVLVLIQLNGGNDGLSTLVPVNQFDKLMRVRSNLMVPQNQLLGIDGDLAFHPAAVGMQRIYQDGKMTAIQGVAYPDQNRSHFRSTDIWTSASDANELVTSGWIGRNFEYDNPGFPEGYPNEEAPHPFAIAMGSQVSQTCQGIGTNFSMAVTDPFNLLTLAGGGNAPLPDNFYGDELSFLRTSIVQANAYGDVVQQIAERGQSTATYPDTRFARELKNVAQLISGGLQTKVYVVSLGGFDTHANQVVGGNPANGIYSDLLTTLSEGLAAFHQDIRALDLENRVLSMTFSEFGRRIRSNQSMGSDHGTAAPLFLMGACVKAGILGNNAEIGDAVTTDEGVAMQYDFRDIYGTVFQDWFELDPERVRELLSHDYVHLPILGGCGATSTEDNSSPTNLEVRLWPNPTANNAQIRFAIPGGETVDLSISTSSGRLLKTIFKRKLAAGNHQFSLDISSYPAGVYFVRLQSGATVTTQRMVKL</sequence>
<keyword evidence="3" id="KW-1185">Reference proteome</keyword>
<dbReference type="RefSeq" id="WP_090165034.1">
    <property type="nucleotide sequence ID" value="NZ_FOFB01000001.1"/>
</dbReference>
<dbReference type="NCBIfam" id="TIGR04183">
    <property type="entry name" value="Por_Secre_tail"/>
    <property type="match status" value="1"/>
</dbReference>
<dbReference type="PANTHER" id="PTHR43737:SF1">
    <property type="entry name" value="DUF1501 DOMAIN-CONTAINING PROTEIN"/>
    <property type="match status" value="1"/>
</dbReference>
<reference evidence="3" key="1">
    <citation type="submission" date="2016-10" db="EMBL/GenBank/DDBJ databases">
        <authorList>
            <person name="Varghese N."/>
            <person name="Submissions S."/>
        </authorList>
    </citation>
    <scope>NUCLEOTIDE SEQUENCE [LARGE SCALE GENOMIC DNA]</scope>
    <source>
        <strain evidence="3">DSM 24740</strain>
    </source>
</reference>
<dbReference type="AlphaFoldDB" id="A0A1H8ZFZ7"/>
<dbReference type="InParanoid" id="A0A1H8ZFZ7"/>
<evidence type="ECO:0000313" key="2">
    <source>
        <dbReference type="EMBL" id="SEP63409.1"/>
    </source>
</evidence>
<name>A0A1H8ZFZ7_9BACT</name>
<dbReference type="PANTHER" id="PTHR43737">
    <property type="entry name" value="BLL7424 PROTEIN"/>
    <property type="match status" value="1"/>
</dbReference>
<evidence type="ECO:0000259" key="1">
    <source>
        <dbReference type="Pfam" id="PF18962"/>
    </source>
</evidence>
<gene>
    <name evidence="2" type="ORF">SAMN05444359_101313</name>
</gene>
<dbReference type="STRING" id="478744.SAMN05444359_101313"/>
<dbReference type="InterPro" id="IPR026444">
    <property type="entry name" value="Secre_tail"/>
</dbReference>
<dbReference type="Pfam" id="PF07394">
    <property type="entry name" value="DUF1501"/>
    <property type="match status" value="1"/>
</dbReference>
<dbReference type="Gene3D" id="2.60.40.4070">
    <property type="match status" value="1"/>
</dbReference>
<dbReference type="InterPro" id="IPR010869">
    <property type="entry name" value="DUF1501"/>
</dbReference>
<protein>
    <submittedName>
        <fullName evidence="2">Por secretion system C-terminal sorting domain-containing protein</fullName>
    </submittedName>
</protein>
<proteinExistence type="predicted"/>
<feature type="domain" description="Secretion system C-terminal sorting" evidence="1">
    <location>
        <begin position="438"/>
        <end position="513"/>
    </location>
</feature>
<dbReference type="Proteomes" id="UP000199021">
    <property type="component" value="Unassembled WGS sequence"/>
</dbReference>
<dbReference type="OrthoDB" id="9779968at2"/>
<dbReference type="EMBL" id="FOFB01000001">
    <property type="protein sequence ID" value="SEP63409.1"/>
    <property type="molecule type" value="Genomic_DNA"/>
</dbReference>
<organism evidence="2 3">
    <name type="scientific">Neolewinella agarilytica</name>
    <dbReference type="NCBI Taxonomy" id="478744"/>
    <lineage>
        <taxon>Bacteria</taxon>
        <taxon>Pseudomonadati</taxon>
        <taxon>Bacteroidota</taxon>
        <taxon>Saprospiria</taxon>
        <taxon>Saprospirales</taxon>
        <taxon>Lewinellaceae</taxon>
        <taxon>Neolewinella</taxon>
    </lineage>
</organism>
<dbReference type="Pfam" id="PF18962">
    <property type="entry name" value="Por_Secre_tail"/>
    <property type="match status" value="1"/>
</dbReference>
<accession>A0A1H8ZFZ7</accession>
<evidence type="ECO:0000313" key="3">
    <source>
        <dbReference type="Proteomes" id="UP000199021"/>
    </source>
</evidence>